<dbReference type="OrthoDB" id="1896642at2759"/>
<protein>
    <submittedName>
        <fullName evidence="1">Uncharacterized protein</fullName>
    </submittedName>
</protein>
<dbReference type="Proteomes" id="UP000657918">
    <property type="component" value="Chromosome 16"/>
</dbReference>
<organism evidence="1 2">
    <name type="scientific">Salix dunnii</name>
    <dbReference type="NCBI Taxonomy" id="1413687"/>
    <lineage>
        <taxon>Eukaryota</taxon>
        <taxon>Viridiplantae</taxon>
        <taxon>Streptophyta</taxon>
        <taxon>Embryophyta</taxon>
        <taxon>Tracheophyta</taxon>
        <taxon>Spermatophyta</taxon>
        <taxon>Magnoliopsida</taxon>
        <taxon>eudicotyledons</taxon>
        <taxon>Gunneridae</taxon>
        <taxon>Pentapetalae</taxon>
        <taxon>rosids</taxon>
        <taxon>fabids</taxon>
        <taxon>Malpighiales</taxon>
        <taxon>Salicaceae</taxon>
        <taxon>Saliceae</taxon>
        <taxon>Salix</taxon>
    </lineage>
</organism>
<name>A0A835J603_9ROSI</name>
<reference evidence="1 2" key="1">
    <citation type="submission" date="2020-10" db="EMBL/GenBank/DDBJ databases">
        <title>Plant Genome Project.</title>
        <authorList>
            <person name="Zhang R.-G."/>
        </authorList>
    </citation>
    <scope>NUCLEOTIDE SEQUENCE [LARGE SCALE GENOMIC DNA]</scope>
    <source>
        <strain evidence="1">FAFU-HL-1</strain>
        <tissue evidence="1">Leaf</tissue>
    </source>
</reference>
<comment type="caution">
    <text evidence="1">The sequence shown here is derived from an EMBL/GenBank/DDBJ whole genome shotgun (WGS) entry which is preliminary data.</text>
</comment>
<sequence length="69" mass="7973">MIGSMNNMNGGGFWWDVPIDNMEQDELEAYKESMEQLKKNLIARLGLIESTYNALSESRIVNPFKFNRS</sequence>
<dbReference type="EMBL" id="JADGMS010000016">
    <property type="protein sequence ID" value="KAF9665222.1"/>
    <property type="molecule type" value="Genomic_DNA"/>
</dbReference>
<accession>A0A835J603</accession>
<gene>
    <name evidence="1" type="ORF">SADUNF_Sadunf16G0100200</name>
</gene>
<proteinExistence type="predicted"/>
<evidence type="ECO:0000313" key="2">
    <source>
        <dbReference type="Proteomes" id="UP000657918"/>
    </source>
</evidence>
<dbReference type="AlphaFoldDB" id="A0A835J603"/>
<evidence type="ECO:0000313" key="1">
    <source>
        <dbReference type="EMBL" id="KAF9665222.1"/>
    </source>
</evidence>
<keyword evidence="2" id="KW-1185">Reference proteome</keyword>